<evidence type="ECO:0000313" key="1">
    <source>
        <dbReference type="EMBL" id="KAK8878302.1"/>
    </source>
</evidence>
<dbReference type="InterPro" id="IPR036249">
    <property type="entry name" value="Thioredoxin-like_sf"/>
</dbReference>
<dbReference type="PANTHER" id="PTHR45184">
    <property type="entry name" value="DNAJ PROTEIN ERDJ3A"/>
    <property type="match status" value="1"/>
</dbReference>
<reference evidence="1 2" key="1">
    <citation type="submission" date="2024-04" db="EMBL/GenBank/DDBJ databases">
        <title>Tritrichomonas musculus Genome.</title>
        <authorList>
            <person name="Alves-Ferreira E."/>
            <person name="Grigg M."/>
            <person name="Lorenzi H."/>
            <person name="Galac M."/>
        </authorList>
    </citation>
    <scope>NUCLEOTIDE SEQUENCE [LARGE SCALE GENOMIC DNA]</scope>
    <source>
        <strain evidence="1 2">EAF2021</strain>
    </source>
</reference>
<accession>A0ABR2JM14</accession>
<keyword evidence="2" id="KW-1185">Reference proteome</keyword>
<name>A0ABR2JM14_9EUKA</name>
<comment type="caution">
    <text evidence="1">The sequence shown here is derived from an EMBL/GenBank/DDBJ whole genome shotgun (WGS) entry which is preliminary data.</text>
</comment>
<sequence>MYFLLALFKLAFSDDIPYLNELTFDTRVVHRKKNDVWVILFYEPNNAEKNGDILSKFSLSSRKSMDIKFGIVNATKQKAIIKGEKIETFPTIKMYNNKKNITYTGKIETRDIIKKAFSMVPNLVQDVSLSWKDCTGTPTIILFNQSNKIPVMWRSVASYYSGKNVRVGYCKNPNYFFPFGVSVAPSILFSNSTQFKRYHGRFSYKDVIQTVDNYFFSTSGNAQDSTENDQSQSIPSYGSPKNFDDICIGSHKYCVVVKAAKPTAEIETLRKTFSKSHLNWILGKSDFPFDFMNKNEGAWIYNPRKDAFVSTKISDLQITLEHVLNGEGKWINRQKMDEL</sequence>
<evidence type="ECO:0008006" key="3">
    <source>
        <dbReference type="Google" id="ProtNLM"/>
    </source>
</evidence>
<dbReference type="Gene3D" id="3.40.30.10">
    <property type="entry name" value="Glutaredoxin"/>
    <property type="match status" value="1"/>
</dbReference>
<organism evidence="1 2">
    <name type="scientific">Tritrichomonas musculus</name>
    <dbReference type="NCBI Taxonomy" id="1915356"/>
    <lineage>
        <taxon>Eukaryota</taxon>
        <taxon>Metamonada</taxon>
        <taxon>Parabasalia</taxon>
        <taxon>Tritrichomonadida</taxon>
        <taxon>Tritrichomonadidae</taxon>
        <taxon>Tritrichomonas</taxon>
    </lineage>
</organism>
<dbReference type="Proteomes" id="UP001470230">
    <property type="component" value="Unassembled WGS sequence"/>
</dbReference>
<dbReference type="PANTHER" id="PTHR45184:SF1">
    <property type="entry name" value="DNAJ PROTEIN ERDJ3A"/>
    <property type="match status" value="1"/>
</dbReference>
<evidence type="ECO:0000313" key="2">
    <source>
        <dbReference type="Proteomes" id="UP001470230"/>
    </source>
</evidence>
<dbReference type="SUPFAM" id="SSF52833">
    <property type="entry name" value="Thioredoxin-like"/>
    <property type="match status" value="1"/>
</dbReference>
<protein>
    <recommendedName>
        <fullName evidence="3">Thioredoxin domain-containing protein</fullName>
    </recommendedName>
</protein>
<gene>
    <name evidence="1" type="ORF">M9Y10_005067</name>
</gene>
<dbReference type="InterPro" id="IPR052842">
    <property type="entry name" value="ER_Co-chaperone"/>
</dbReference>
<proteinExistence type="predicted"/>
<dbReference type="CDD" id="cd02961">
    <property type="entry name" value="PDI_a_family"/>
    <property type="match status" value="1"/>
</dbReference>
<dbReference type="EMBL" id="JAPFFF010000011">
    <property type="protein sequence ID" value="KAK8878302.1"/>
    <property type="molecule type" value="Genomic_DNA"/>
</dbReference>